<dbReference type="Proteomes" id="UP001333996">
    <property type="component" value="Unassembled WGS sequence"/>
</dbReference>
<sequence>MSASTEHGTEGPLAEFTALRQEIIQRQATQHNVLALQLTISGAVFSFALTGTSRSGFLLIVPVSTYLLCSRFVEDHVGIGQLGRYIREHLSPRIPGGLGWESWVARNPARFGIPGLLWIYAYFVTYPGVAVLALAGAAPTTFAMHHGHRSLGVAVGLVVVWLLGLTVTALCCLLLWRTAKSTRDREPTHRIHPPEPRREPQA</sequence>
<organism evidence="2 3">
    <name type="scientific">Streptomyces chiangmaiensis</name>
    <dbReference type="NCBI Taxonomy" id="766497"/>
    <lineage>
        <taxon>Bacteria</taxon>
        <taxon>Bacillati</taxon>
        <taxon>Actinomycetota</taxon>
        <taxon>Actinomycetes</taxon>
        <taxon>Kitasatosporales</taxon>
        <taxon>Streptomycetaceae</taxon>
        <taxon>Streptomyces</taxon>
    </lineage>
</organism>
<keyword evidence="1" id="KW-0812">Transmembrane</keyword>
<dbReference type="RefSeq" id="WP_329511462.1">
    <property type="nucleotide sequence ID" value="NZ_BAAAYZ010000317.1"/>
</dbReference>
<dbReference type="EMBL" id="JAYWVC010000201">
    <property type="protein sequence ID" value="MED7827075.1"/>
    <property type="molecule type" value="Genomic_DNA"/>
</dbReference>
<protein>
    <recommendedName>
        <fullName evidence="4">Sensor domain-containing protein</fullName>
    </recommendedName>
</protein>
<comment type="caution">
    <text evidence="2">The sequence shown here is derived from an EMBL/GenBank/DDBJ whole genome shotgun (WGS) entry which is preliminary data.</text>
</comment>
<accession>A0ABU7FSJ8</accession>
<name>A0ABU7FSJ8_9ACTN</name>
<feature type="transmembrane region" description="Helical" evidence="1">
    <location>
        <begin position="150"/>
        <end position="176"/>
    </location>
</feature>
<feature type="transmembrane region" description="Helical" evidence="1">
    <location>
        <begin position="116"/>
        <end position="138"/>
    </location>
</feature>
<evidence type="ECO:0000313" key="3">
    <source>
        <dbReference type="Proteomes" id="UP001333996"/>
    </source>
</evidence>
<evidence type="ECO:0008006" key="4">
    <source>
        <dbReference type="Google" id="ProtNLM"/>
    </source>
</evidence>
<evidence type="ECO:0000313" key="2">
    <source>
        <dbReference type="EMBL" id="MED7827075.1"/>
    </source>
</evidence>
<reference evidence="2" key="1">
    <citation type="submission" date="2024-01" db="EMBL/GenBank/DDBJ databases">
        <title>First draft genome sequence data of TA4-1, the type strain of Gram-positive actinobacterium Streptomyces chiangmaiensis.</title>
        <authorList>
            <person name="Yasawong M."/>
            <person name="Nantapong N."/>
        </authorList>
    </citation>
    <scope>NUCLEOTIDE SEQUENCE</scope>
    <source>
        <strain evidence="2">TA4-1</strain>
    </source>
</reference>
<keyword evidence="1" id="KW-1133">Transmembrane helix</keyword>
<keyword evidence="3" id="KW-1185">Reference proteome</keyword>
<proteinExistence type="predicted"/>
<keyword evidence="1" id="KW-0472">Membrane</keyword>
<evidence type="ECO:0000256" key="1">
    <source>
        <dbReference type="SAM" id="Phobius"/>
    </source>
</evidence>
<gene>
    <name evidence="2" type="ORF">VXC91_35420</name>
</gene>